<dbReference type="Proteomes" id="UP000319257">
    <property type="component" value="Unassembled WGS sequence"/>
</dbReference>
<feature type="compositionally biased region" description="Basic residues" evidence="1">
    <location>
        <begin position="423"/>
        <end position="435"/>
    </location>
</feature>
<keyword evidence="3" id="KW-1185">Reference proteome</keyword>
<comment type="caution">
    <text evidence="2">The sequence shown here is derived from an EMBL/GenBank/DDBJ whole genome shotgun (WGS) entry which is preliminary data.</text>
</comment>
<proteinExistence type="predicted"/>
<dbReference type="InParanoid" id="A0A507ALC9"/>
<evidence type="ECO:0000313" key="2">
    <source>
        <dbReference type="EMBL" id="TPX07917.1"/>
    </source>
</evidence>
<dbReference type="RefSeq" id="XP_030989628.1">
    <property type="nucleotide sequence ID" value="XM_031132982.1"/>
</dbReference>
<feature type="compositionally biased region" description="Low complexity" evidence="1">
    <location>
        <begin position="211"/>
        <end position="225"/>
    </location>
</feature>
<gene>
    <name evidence="2" type="ORF">E0L32_010372</name>
</gene>
<feature type="compositionally biased region" description="Basic and acidic residues" evidence="1">
    <location>
        <begin position="273"/>
        <end position="285"/>
    </location>
</feature>
<organism evidence="2 3">
    <name type="scientific">Thyridium curvatum</name>
    <dbReference type="NCBI Taxonomy" id="1093900"/>
    <lineage>
        <taxon>Eukaryota</taxon>
        <taxon>Fungi</taxon>
        <taxon>Dikarya</taxon>
        <taxon>Ascomycota</taxon>
        <taxon>Pezizomycotina</taxon>
        <taxon>Sordariomycetes</taxon>
        <taxon>Sordariomycetidae</taxon>
        <taxon>Thyridiales</taxon>
        <taxon>Thyridiaceae</taxon>
        <taxon>Thyridium</taxon>
    </lineage>
</organism>
<feature type="compositionally biased region" description="Acidic residues" evidence="1">
    <location>
        <begin position="460"/>
        <end position="470"/>
    </location>
</feature>
<name>A0A507ALC9_9PEZI</name>
<dbReference type="GeneID" id="41977819"/>
<evidence type="ECO:0000256" key="1">
    <source>
        <dbReference type="SAM" id="MobiDB-lite"/>
    </source>
</evidence>
<dbReference type="AlphaFoldDB" id="A0A507ALC9"/>
<sequence>MCLILFTKCPGCVRSLAETDVEVVEFCRNKQDAVRRLIESDSAAVVNDIDVFMACDMQEIWGIEEFRHRLTRFHRCSPWNHVAPTYEAIYESLITAATAQLGEADGLPSTTMNAGLQSNSLLFEAHPPIPEVRPLYTDRQVMWLHTLVRQHRRERRNATLGPMAAAFLTGRLLIWYHGLTPVGVVNLRNSLLAEPIPTFPQPVAGPPPAFAPLAPFPANSAASAESPRRNEQGAPVAGEASVVVAQDGEQEESADRSAGPAKDPAGGNNAEKAGPDDKQNKDKNQPAKVAAPGGKPTKSGAQAGGQGKPAAQRGRPKATPPAGKNPKSAAQDDDSENAAARQIAPPGDGPGSNSKKRAAKEDGPANPPAAKPPRRARSRAPAKSAPPPAAADDDDAAAAGPSNPSRGKAPAAAGGAAAAKDGKKPRAAPRGKAARSRGVAAAAAQGAGTKRGRPHSGDGAADDEEDEDEEGERRGSVSTPIDLRSPSAQPPVDLCTP</sequence>
<feature type="compositionally biased region" description="Low complexity" evidence="1">
    <location>
        <begin position="436"/>
        <end position="448"/>
    </location>
</feature>
<protein>
    <submittedName>
        <fullName evidence="2">Uncharacterized protein</fullName>
    </submittedName>
</protein>
<dbReference type="EMBL" id="SKBQ01000083">
    <property type="protein sequence ID" value="TPX07917.1"/>
    <property type="molecule type" value="Genomic_DNA"/>
</dbReference>
<reference evidence="2 3" key="1">
    <citation type="submission" date="2019-06" db="EMBL/GenBank/DDBJ databases">
        <title>Draft genome sequence of the filamentous fungus Phialemoniopsis curvata isolated from diesel fuel.</title>
        <authorList>
            <person name="Varaljay V.A."/>
            <person name="Lyon W.J."/>
            <person name="Crouch A.L."/>
            <person name="Drake C.E."/>
            <person name="Hollomon J.M."/>
            <person name="Nadeau L.J."/>
            <person name="Nunn H.S."/>
            <person name="Stevenson B.S."/>
            <person name="Bojanowski C.L."/>
            <person name="Crookes-Goodson W.J."/>
        </authorList>
    </citation>
    <scope>NUCLEOTIDE SEQUENCE [LARGE SCALE GENOMIC DNA]</scope>
    <source>
        <strain evidence="2 3">D216</strain>
    </source>
</reference>
<accession>A0A507ALC9</accession>
<feature type="region of interest" description="Disordered" evidence="1">
    <location>
        <begin position="210"/>
        <end position="497"/>
    </location>
</feature>
<feature type="compositionally biased region" description="Low complexity" evidence="1">
    <location>
        <begin position="397"/>
        <end position="419"/>
    </location>
</feature>
<evidence type="ECO:0000313" key="3">
    <source>
        <dbReference type="Proteomes" id="UP000319257"/>
    </source>
</evidence>